<organism evidence="2 3">
    <name type="scientific">Zosterops borbonicus</name>
    <dbReference type="NCBI Taxonomy" id="364589"/>
    <lineage>
        <taxon>Eukaryota</taxon>
        <taxon>Metazoa</taxon>
        <taxon>Chordata</taxon>
        <taxon>Craniata</taxon>
        <taxon>Vertebrata</taxon>
        <taxon>Euteleostomi</taxon>
        <taxon>Archelosauria</taxon>
        <taxon>Archosauria</taxon>
        <taxon>Dinosauria</taxon>
        <taxon>Saurischia</taxon>
        <taxon>Theropoda</taxon>
        <taxon>Coelurosauria</taxon>
        <taxon>Aves</taxon>
        <taxon>Neognathae</taxon>
        <taxon>Neoaves</taxon>
        <taxon>Telluraves</taxon>
        <taxon>Australaves</taxon>
        <taxon>Passeriformes</taxon>
        <taxon>Sylvioidea</taxon>
        <taxon>Zosteropidae</taxon>
        <taxon>Zosterops</taxon>
    </lineage>
</organism>
<accession>A0A8K1G3I3</accession>
<keyword evidence="3" id="KW-1185">Reference proteome</keyword>
<comment type="caution">
    <text evidence="2">The sequence shown here is derived from an EMBL/GenBank/DDBJ whole genome shotgun (WGS) entry which is preliminary data.</text>
</comment>
<feature type="compositionally biased region" description="Acidic residues" evidence="1">
    <location>
        <begin position="124"/>
        <end position="144"/>
    </location>
</feature>
<dbReference type="Proteomes" id="UP000796761">
    <property type="component" value="Unassembled WGS sequence"/>
</dbReference>
<proteinExistence type="predicted"/>
<gene>
    <name evidence="2" type="ORF">HGM15179_015933</name>
</gene>
<dbReference type="AlphaFoldDB" id="A0A8K1G3I3"/>
<evidence type="ECO:0000313" key="3">
    <source>
        <dbReference type="Proteomes" id="UP000796761"/>
    </source>
</evidence>
<sequence>MRKEDKDDEDEENDEDDEEEDPIIGKRGPQCSPESHQERAQPCVTAQWEIQMRKEDKDDEDEENDEDDEEEDPIIGKRGPQCSPGGASPCCPSALPNGSEESHIRSVPSPVSQPGVKFQMRNEDNEDEDNEDEENDEDDDEEDPIIGKRGPQCSPGLSVTFQGAQRDVLDSDRGAALGTSNPESLEHSAHGSAAPPEPEHKSQNSKSWNLGGSEVWNSRVRNEEDEEDEEDDEDDEGEDEEEDDEDLIVPLMRGHQECAQPCVIARCEIPDEK</sequence>
<feature type="compositionally biased region" description="Acidic residues" evidence="1">
    <location>
        <begin position="1"/>
        <end position="22"/>
    </location>
</feature>
<feature type="compositionally biased region" description="Acidic residues" evidence="1">
    <location>
        <begin position="223"/>
        <end position="247"/>
    </location>
</feature>
<protein>
    <submittedName>
        <fullName evidence="2">Uncharacterized protein</fullName>
    </submittedName>
</protein>
<evidence type="ECO:0000256" key="1">
    <source>
        <dbReference type="SAM" id="MobiDB-lite"/>
    </source>
</evidence>
<feature type="region of interest" description="Disordered" evidence="1">
    <location>
        <begin position="1"/>
        <end position="247"/>
    </location>
</feature>
<feature type="compositionally biased region" description="Acidic residues" evidence="1">
    <location>
        <begin position="57"/>
        <end position="73"/>
    </location>
</feature>
<reference evidence="2" key="1">
    <citation type="submission" date="2019-04" db="EMBL/GenBank/DDBJ databases">
        <title>Genome assembly of Zosterops borbonicus 15179.</title>
        <authorList>
            <person name="Leroy T."/>
            <person name="Anselmetti Y."/>
            <person name="Tilak M.-K."/>
            <person name="Nabholz B."/>
        </authorList>
    </citation>
    <scope>NUCLEOTIDE SEQUENCE</scope>
    <source>
        <strain evidence="2">HGM_15179</strain>
        <tissue evidence="2">Muscle</tissue>
    </source>
</reference>
<evidence type="ECO:0000313" key="2">
    <source>
        <dbReference type="EMBL" id="TRZ11159.1"/>
    </source>
</evidence>
<dbReference type="EMBL" id="SWJQ01000750">
    <property type="protein sequence ID" value="TRZ11159.1"/>
    <property type="molecule type" value="Genomic_DNA"/>
</dbReference>
<name>A0A8K1G3I3_9PASS</name>